<keyword evidence="1" id="KW-0472">Membrane</keyword>
<dbReference type="AlphaFoldDB" id="A0A075HG79"/>
<dbReference type="Pfam" id="PF07995">
    <property type="entry name" value="GSDH"/>
    <property type="match status" value="1"/>
</dbReference>
<keyword evidence="1" id="KW-1133">Transmembrane helix</keyword>
<dbReference type="Gene3D" id="2.120.10.30">
    <property type="entry name" value="TolB, C-terminal domain"/>
    <property type="match status" value="1"/>
</dbReference>
<reference evidence="3" key="1">
    <citation type="journal article" date="2014" name="Genome Biol. Evol.">
        <title>Pangenome evidence for extensive interdomain horizontal transfer affecting lineage core and shell genes in uncultured planktonic thaumarchaeota and euryarchaeota.</title>
        <authorList>
            <person name="Deschamps P."/>
            <person name="Zivanovic Y."/>
            <person name="Moreira D."/>
            <person name="Rodriguez-Valera F."/>
            <person name="Lopez-Garcia P."/>
        </authorList>
    </citation>
    <scope>NUCLEOTIDE SEQUENCE</scope>
</reference>
<dbReference type="InterPro" id="IPR012938">
    <property type="entry name" value="Glc/Sorbosone_DH"/>
</dbReference>
<dbReference type="SUPFAM" id="SSF50952">
    <property type="entry name" value="Soluble quinoprotein glucose dehydrogenase"/>
    <property type="match status" value="1"/>
</dbReference>
<evidence type="ECO:0000313" key="3">
    <source>
        <dbReference type="EMBL" id="AIF14215.1"/>
    </source>
</evidence>
<dbReference type="PANTHER" id="PTHR19328">
    <property type="entry name" value="HEDGEHOG-INTERACTING PROTEIN"/>
    <property type="match status" value="1"/>
</dbReference>
<dbReference type="PANTHER" id="PTHR19328:SF13">
    <property type="entry name" value="HIPL1 PROTEIN"/>
    <property type="match status" value="1"/>
</dbReference>
<proteinExistence type="predicted"/>
<organism evidence="3">
    <name type="scientific">uncultured marine thaumarchaeote KM3_66_E12</name>
    <dbReference type="NCBI Taxonomy" id="1456229"/>
    <lineage>
        <taxon>Archaea</taxon>
        <taxon>Nitrososphaerota</taxon>
        <taxon>environmental samples</taxon>
    </lineage>
</organism>
<keyword evidence="1" id="KW-0812">Transmembrane</keyword>
<sequence length="391" mass="42807">MRLLSIVICITFFSLITPAFAELDVDVIVDGLNNPWEIVFGPEGEIFFTERDGRIWKIENFEEAKVIETFPKSGSMEGGTLGLALHPDFKNNQKIYIYQTNLELEFFQNKVFSFTVNGDALTDKQVIIDGIPGAPWHDGGRIAFGPDGKLYITTGDAINPGWSQDLSSLAGKILRINPDGTIPDDNPFDSSPIFSYGHRNPQGIAWSDGGLFVSSEHGPSGEMGYGHDEINVIVKGKNYGWPKVVGNSSDDIFVNPIIHSGQSTWAPSGMVFFNSDKIPSLEGKFLVGALRGQHLMVVNVTEDGSLISAEKMFEGDFGRIRTAQIGPDGILYLLTANGDNDKIIRISEAPLDDVEKFTSNESDSNQIIFYLIIGVIVTGAVAGVIVIKRKR</sequence>
<dbReference type="InterPro" id="IPR011041">
    <property type="entry name" value="Quinoprot_gluc/sorb_DH_b-prop"/>
</dbReference>
<accession>A0A075HG79</accession>
<name>A0A075HG79_9ARCH</name>
<dbReference type="InterPro" id="IPR011042">
    <property type="entry name" value="6-blade_b-propeller_TolB-like"/>
</dbReference>
<feature type="transmembrane region" description="Helical" evidence="1">
    <location>
        <begin position="367"/>
        <end position="387"/>
    </location>
</feature>
<protein>
    <submittedName>
        <fullName evidence="3">Glucose sorbosone dehydrogenase</fullName>
    </submittedName>
</protein>
<evidence type="ECO:0000259" key="2">
    <source>
        <dbReference type="Pfam" id="PF07995"/>
    </source>
</evidence>
<evidence type="ECO:0000256" key="1">
    <source>
        <dbReference type="SAM" id="Phobius"/>
    </source>
</evidence>
<dbReference type="EMBL" id="KF900995">
    <property type="protein sequence ID" value="AIF14215.1"/>
    <property type="molecule type" value="Genomic_DNA"/>
</dbReference>
<feature type="domain" description="Glucose/Sorbosone dehydrogenase" evidence="2">
    <location>
        <begin position="32"/>
        <end position="340"/>
    </location>
</feature>